<dbReference type="Pfam" id="PF04892">
    <property type="entry name" value="VanZ"/>
    <property type="match status" value="1"/>
</dbReference>
<name>A0AAD0SPR7_9BACT</name>
<evidence type="ECO:0000313" key="4">
    <source>
        <dbReference type="Proteomes" id="UP000263040"/>
    </source>
</evidence>
<feature type="transmembrane region" description="Helical" evidence="1">
    <location>
        <begin position="99"/>
        <end position="117"/>
    </location>
</feature>
<feature type="transmembrane region" description="Helical" evidence="1">
    <location>
        <begin position="45"/>
        <end position="61"/>
    </location>
</feature>
<protein>
    <submittedName>
        <fullName evidence="3">Membrane protein</fullName>
    </submittedName>
</protein>
<dbReference type="InterPro" id="IPR006976">
    <property type="entry name" value="VanZ-like"/>
</dbReference>
<keyword evidence="4" id="KW-1185">Reference proteome</keyword>
<dbReference type="KEGG" id="asui:ASUIS_0933"/>
<sequence length="118" mass="13846">MKKFLFPLTVFLCILVAIVLADIGSKNFIFKFIKSIPHGDKFFHLLLYGILAFSLNFALNFRTIYLIRYNIQLGAIIVFFFAFLEEMSQYFIPYRSFDLYDLLADVVGVIVFSMIRFK</sequence>
<evidence type="ECO:0000256" key="1">
    <source>
        <dbReference type="SAM" id="Phobius"/>
    </source>
</evidence>
<reference evidence="3 4" key="1">
    <citation type="submission" date="2018-08" db="EMBL/GenBank/DDBJ databases">
        <title>Complete genome of the Arcobacter suis type strain LMG 26152.</title>
        <authorList>
            <person name="Miller W.G."/>
            <person name="Yee E."/>
            <person name="Bono J.L."/>
        </authorList>
    </citation>
    <scope>NUCLEOTIDE SEQUENCE [LARGE SCALE GENOMIC DNA]</scope>
    <source>
        <strain evidence="3 4">CECT 7833</strain>
    </source>
</reference>
<keyword evidence="1" id="KW-0472">Membrane</keyword>
<organism evidence="3 4">
    <name type="scientific">Arcobacter suis CECT 7833</name>
    <dbReference type="NCBI Taxonomy" id="663365"/>
    <lineage>
        <taxon>Bacteria</taxon>
        <taxon>Pseudomonadati</taxon>
        <taxon>Campylobacterota</taxon>
        <taxon>Epsilonproteobacteria</taxon>
        <taxon>Campylobacterales</taxon>
        <taxon>Arcobacteraceae</taxon>
        <taxon>Arcobacter</taxon>
    </lineage>
</organism>
<dbReference type="AlphaFoldDB" id="A0AAD0SPR7"/>
<feature type="transmembrane region" description="Helical" evidence="1">
    <location>
        <begin position="73"/>
        <end position="93"/>
    </location>
</feature>
<evidence type="ECO:0000259" key="2">
    <source>
        <dbReference type="Pfam" id="PF04892"/>
    </source>
</evidence>
<dbReference type="NCBIfam" id="NF037970">
    <property type="entry name" value="vanZ_1"/>
    <property type="match status" value="1"/>
</dbReference>
<keyword evidence="1" id="KW-1133">Transmembrane helix</keyword>
<evidence type="ECO:0000313" key="3">
    <source>
        <dbReference type="EMBL" id="AXX89423.1"/>
    </source>
</evidence>
<dbReference type="PANTHER" id="PTHR28008">
    <property type="entry name" value="DOMAIN PROTEIN, PUTATIVE (AFU_ORTHOLOGUE AFUA_3G10980)-RELATED"/>
    <property type="match status" value="1"/>
</dbReference>
<dbReference type="PANTHER" id="PTHR28008:SF1">
    <property type="entry name" value="DOMAIN PROTEIN, PUTATIVE (AFU_ORTHOLOGUE AFUA_3G10980)-RELATED"/>
    <property type="match status" value="1"/>
</dbReference>
<dbReference type="Proteomes" id="UP000263040">
    <property type="component" value="Chromosome"/>
</dbReference>
<feature type="domain" description="VanZ-like" evidence="2">
    <location>
        <begin position="30"/>
        <end position="115"/>
    </location>
</feature>
<keyword evidence="1" id="KW-0812">Transmembrane</keyword>
<proteinExistence type="predicted"/>
<gene>
    <name evidence="3" type="ORF">ASUIS_0933</name>
</gene>
<dbReference type="RefSeq" id="WP_118885971.1">
    <property type="nucleotide sequence ID" value="NZ_CP032100.1"/>
</dbReference>
<dbReference type="EMBL" id="CP032100">
    <property type="protein sequence ID" value="AXX89423.1"/>
    <property type="molecule type" value="Genomic_DNA"/>
</dbReference>
<accession>A0AAD0SPR7</accession>